<reference evidence="2 3" key="1">
    <citation type="submission" date="2018-07" db="EMBL/GenBank/DDBJ databases">
        <title>Genomic Encyclopedia of Type Strains, Phase III (KMG-III): the genomes of soil and plant-associated and newly described type strains.</title>
        <authorList>
            <person name="Whitman W."/>
        </authorList>
    </citation>
    <scope>NUCLEOTIDE SEQUENCE [LARGE SCALE GENOMIC DNA]</scope>
    <source>
        <strain evidence="2 3">31-25a</strain>
    </source>
</reference>
<keyword evidence="3" id="KW-1185">Reference proteome</keyword>
<keyword evidence="1" id="KW-0812">Transmembrane</keyword>
<evidence type="ECO:0000313" key="3">
    <source>
        <dbReference type="Proteomes" id="UP000253324"/>
    </source>
</evidence>
<keyword evidence="1" id="KW-1133">Transmembrane helix</keyword>
<dbReference type="AlphaFoldDB" id="A0A368YCS3"/>
<organism evidence="2 3">
    <name type="scientific">Phyllobacterium bourgognense</name>
    <dbReference type="NCBI Taxonomy" id="314236"/>
    <lineage>
        <taxon>Bacteria</taxon>
        <taxon>Pseudomonadati</taxon>
        <taxon>Pseudomonadota</taxon>
        <taxon>Alphaproteobacteria</taxon>
        <taxon>Hyphomicrobiales</taxon>
        <taxon>Phyllobacteriaceae</taxon>
        <taxon>Phyllobacterium</taxon>
    </lineage>
</organism>
<sequence length="40" mass="4490">MRLEFDDDPDGRPSLLSFCIGGVLSVFILFLAASYAGYFW</sequence>
<evidence type="ECO:0000313" key="2">
    <source>
        <dbReference type="EMBL" id="RCW78053.1"/>
    </source>
</evidence>
<feature type="transmembrane region" description="Helical" evidence="1">
    <location>
        <begin position="15"/>
        <end position="38"/>
    </location>
</feature>
<dbReference type="EMBL" id="QPJM01000031">
    <property type="protein sequence ID" value="RCW78053.1"/>
    <property type="molecule type" value="Genomic_DNA"/>
</dbReference>
<proteinExistence type="predicted"/>
<keyword evidence="1" id="KW-0472">Membrane</keyword>
<accession>A0A368YCS3</accession>
<evidence type="ECO:0000256" key="1">
    <source>
        <dbReference type="SAM" id="Phobius"/>
    </source>
</evidence>
<protein>
    <submittedName>
        <fullName evidence="2">Uncharacterized protein</fullName>
    </submittedName>
</protein>
<name>A0A368YCS3_9HYPH</name>
<comment type="caution">
    <text evidence="2">The sequence shown here is derived from an EMBL/GenBank/DDBJ whole genome shotgun (WGS) entry which is preliminary data.</text>
</comment>
<dbReference type="Proteomes" id="UP000253324">
    <property type="component" value="Unassembled WGS sequence"/>
</dbReference>
<gene>
    <name evidence="2" type="ORF">C7476_13121</name>
</gene>